<reference evidence="1" key="1">
    <citation type="journal article" date="2021" name="New Phytol.">
        <title>Evolutionary innovations through gain and loss of genes in the ectomycorrhizal Boletales.</title>
        <authorList>
            <person name="Wu G."/>
            <person name="Miyauchi S."/>
            <person name="Morin E."/>
            <person name="Kuo A."/>
            <person name="Drula E."/>
            <person name="Varga T."/>
            <person name="Kohler A."/>
            <person name="Feng B."/>
            <person name="Cao Y."/>
            <person name="Lipzen A."/>
            <person name="Daum C."/>
            <person name="Hundley H."/>
            <person name="Pangilinan J."/>
            <person name="Johnson J."/>
            <person name="Barry K."/>
            <person name="LaButti K."/>
            <person name="Ng V."/>
            <person name="Ahrendt S."/>
            <person name="Min B."/>
            <person name="Choi I.G."/>
            <person name="Park H."/>
            <person name="Plett J.M."/>
            <person name="Magnuson J."/>
            <person name="Spatafora J.W."/>
            <person name="Nagy L.G."/>
            <person name="Henrissat B."/>
            <person name="Grigoriev I.V."/>
            <person name="Yang Z.L."/>
            <person name="Xu J."/>
            <person name="Martin F.M."/>
        </authorList>
    </citation>
    <scope>NUCLEOTIDE SEQUENCE</scope>
    <source>
        <strain evidence="1">ATCC 28755</strain>
    </source>
</reference>
<name>A0ACB8A8L2_9AGAM</name>
<proteinExistence type="predicted"/>
<dbReference type="EMBL" id="MU267749">
    <property type="protein sequence ID" value="KAH7909635.1"/>
    <property type="molecule type" value="Genomic_DNA"/>
</dbReference>
<accession>A0ACB8A8L2</accession>
<organism evidence="1 2">
    <name type="scientific">Hygrophoropsis aurantiaca</name>
    <dbReference type="NCBI Taxonomy" id="72124"/>
    <lineage>
        <taxon>Eukaryota</taxon>
        <taxon>Fungi</taxon>
        <taxon>Dikarya</taxon>
        <taxon>Basidiomycota</taxon>
        <taxon>Agaricomycotina</taxon>
        <taxon>Agaricomycetes</taxon>
        <taxon>Agaricomycetidae</taxon>
        <taxon>Boletales</taxon>
        <taxon>Coniophorineae</taxon>
        <taxon>Hygrophoropsidaceae</taxon>
        <taxon>Hygrophoropsis</taxon>
    </lineage>
</organism>
<gene>
    <name evidence="1" type="ORF">BJ138DRAFT_206591</name>
</gene>
<sequence>MPSTMVQSGPHCPTFDLIRNLVIFGDSYCDVDYKRTSPRPTQEEPLGVKFPGVPFVEDGKPNWIGHLLNMDISSPRKLVYNFATGGDRVPGVGLQIENRFLCMDGVGTKPNWLSSQWSETDTLFVTWVGINDLVLLHRFLRMAEQGLEQTITLLFGYQEDLYKAGARNFLFFDIPPIYRCPWFQGSKPVKQSLIVQWNEILMNKARSFANEHPDITVLVFSSWDTFTRVLDDPVTAMFDVDDPSKKGGIWFDELHPTSKMHEIIARDLYSFLSVLSVANPM</sequence>
<evidence type="ECO:0000313" key="2">
    <source>
        <dbReference type="Proteomes" id="UP000790377"/>
    </source>
</evidence>
<protein>
    <submittedName>
        <fullName evidence="1">Uncharacterized protein</fullName>
    </submittedName>
</protein>
<dbReference type="Proteomes" id="UP000790377">
    <property type="component" value="Unassembled WGS sequence"/>
</dbReference>
<comment type="caution">
    <text evidence="1">The sequence shown here is derived from an EMBL/GenBank/DDBJ whole genome shotgun (WGS) entry which is preliminary data.</text>
</comment>
<keyword evidence="2" id="KW-1185">Reference proteome</keyword>
<evidence type="ECO:0000313" key="1">
    <source>
        <dbReference type="EMBL" id="KAH7909635.1"/>
    </source>
</evidence>